<accession>A0A816J8Y4</accession>
<protein>
    <submittedName>
        <fullName evidence="1">(rape) hypothetical protein</fullName>
    </submittedName>
</protein>
<proteinExistence type="predicted"/>
<sequence>MSVLCFVHCLVYLDGFRSSFECMVNEDIAIWVDSSDLLMGDVMIAILGQFLEHFAELKSLNVVLLVGRFLREFQLNSSILGALGHELVLRSAFVLAEIVGVCFLKEKLKNLRQVGKKLVSNCSIGAESFCSCNNSFDAP</sequence>
<dbReference type="AlphaFoldDB" id="A0A816J8Y4"/>
<organism evidence="1">
    <name type="scientific">Brassica napus</name>
    <name type="common">Rape</name>
    <dbReference type="NCBI Taxonomy" id="3708"/>
    <lineage>
        <taxon>Eukaryota</taxon>
        <taxon>Viridiplantae</taxon>
        <taxon>Streptophyta</taxon>
        <taxon>Embryophyta</taxon>
        <taxon>Tracheophyta</taxon>
        <taxon>Spermatophyta</taxon>
        <taxon>Magnoliopsida</taxon>
        <taxon>eudicotyledons</taxon>
        <taxon>Gunneridae</taxon>
        <taxon>Pentapetalae</taxon>
        <taxon>rosids</taxon>
        <taxon>malvids</taxon>
        <taxon>Brassicales</taxon>
        <taxon>Brassicaceae</taxon>
        <taxon>Brassiceae</taxon>
        <taxon>Brassica</taxon>
    </lineage>
</organism>
<evidence type="ECO:0000313" key="1">
    <source>
        <dbReference type="EMBL" id="CAF1786493.1"/>
    </source>
</evidence>
<gene>
    <name evidence="1" type="ORF">DARMORV10_C09P64670.1</name>
</gene>
<name>A0A816J8Y4_BRANA</name>
<reference evidence="1" key="1">
    <citation type="submission" date="2021-01" db="EMBL/GenBank/DDBJ databases">
        <authorList>
            <consortium name="Genoscope - CEA"/>
            <person name="William W."/>
        </authorList>
    </citation>
    <scope>NUCLEOTIDE SEQUENCE</scope>
</reference>
<dbReference type="Proteomes" id="UP001295469">
    <property type="component" value="Chromosome C09"/>
</dbReference>
<dbReference type="EMBL" id="HG994373">
    <property type="protein sequence ID" value="CAF1786493.1"/>
    <property type="molecule type" value="Genomic_DNA"/>
</dbReference>